<evidence type="ECO:0000256" key="1">
    <source>
        <dbReference type="SAM" id="MobiDB-lite"/>
    </source>
</evidence>
<dbReference type="RefSeq" id="WP_282679844.1">
    <property type="nucleotide sequence ID" value="NZ_CP106875.1"/>
</dbReference>
<accession>A0ABT6UHT4</accession>
<evidence type="ECO:0000313" key="3">
    <source>
        <dbReference type="Proteomes" id="UP001159075"/>
    </source>
</evidence>
<dbReference type="EMBL" id="JAOTLW010000020">
    <property type="protein sequence ID" value="MDI5833305.1"/>
    <property type="molecule type" value="Genomic_DNA"/>
</dbReference>
<evidence type="ECO:0000313" key="2">
    <source>
        <dbReference type="EMBL" id="MDI5833305.1"/>
    </source>
</evidence>
<dbReference type="Pfam" id="PF12293">
    <property type="entry name" value="T4BSS_DotH_IcmK"/>
    <property type="match status" value="1"/>
</dbReference>
<proteinExistence type="predicted"/>
<feature type="region of interest" description="Disordered" evidence="1">
    <location>
        <begin position="46"/>
        <end position="68"/>
    </location>
</feature>
<reference evidence="2 3" key="1">
    <citation type="submission" date="2022-09" db="EMBL/GenBank/DDBJ databases">
        <title>The outer-membrane cytochrome OmcA is essential for infection of Shewanella oneidensis by a zebrafish-associated bacteriophage.</title>
        <authorList>
            <person name="Grenfell A.W."/>
            <person name="Intile P."/>
            <person name="Mcfarlane J."/>
            <person name="Leung D."/>
            <person name="Abdalla K."/>
            <person name="Wold M."/>
            <person name="Kees E."/>
            <person name="Gralnick J."/>
        </authorList>
    </citation>
    <scope>NUCLEOTIDE SEQUENCE [LARGE SCALE GENOMIC DNA]</scope>
    <source>
        <strain evidence="2 3">NF-5</strain>
    </source>
</reference>
<dbReference type="Proteomes" id="UP001159075">
    <property type="component" value="Unassembled WGS sequence"/>
</dbReference>
<name>A0ABT6UHT4_9GAMM</name>
<dbReference type="InterPro" id="IPR022073">
    <property type="entry name" value="T4BSS_DotH_IcmK"/>
</dbReference>
<sequence length="349" mass="38933">MINGHKSTVLFTILMLQIPYSNAGEVAHSITEDVKVASGQWDHTSELKASSPAVEVDQPTDNRTEEDKEIDNAVYDEATGGWGGEDIRRARQDIESRQESINSLLAPLVPNQRVRTLDLSPSADSVVITTRENFNTILSFIDSVGNPWPVAWSLPGNSAYEEVKNEGTEENSSQHIIVLKAKKKYQVTNYTVALKGLDEPIVFILRNDYKAPTDFKLVFKVPKIGPKTDLSSFGNSSVSGGRVSQQKIEDIKISELDRFYSIEPAEAQVVPTSQPEIAKVWFYKSQFVVKTRFEMVADYKSVTYGAGDWKVYVLNKPEYELMFITESGVVRIGMPVDVVHNFSAQLSSN</sequence>
<gene>
    <name evidence="2" type="ORF">ODY93_17115</name>
</gene>
<organism evidence="2 3">
    <name type="scientific">Shewanella xiamenensis</name>
    <dbReference type="NCBI Taxonomy" id="332186"/>
    <lineage>
        <taxon>Bacteria</taxon>
        <taxon>Pseudomonadati</taxon>
        <taxon>Pseudomonadota</taxon>
        <taxon>Gammaproteobacteria</taxon>
        <taxon>Alteromonadales</taxon>
        <taxon>Shewanellaceae</taxon>
        <taxon>Shewanella</taxon>
    </lineage>
</organism>
<keyword evidence="3" id="KW-1185">Reference proteome</keyword>
<comment type="caution">
    <text evidence="2">The sequence shown here is derived from an EMBL/GenBank/DDBJ whole genome shotgun (WGS) entry which is preliminary data.</text>
</comment>
<protein>
    <submittedName>
        <fullName evidence="2">DotH/IcmK family type IV secretion protein</fullName>
    </submittedName>
</protein>